<dbReference type="InterPro" id="IPR011006">
    <property type="entry name" value="CheY-like_superfamily"/>
</dbReference>
<dbReference type="EMBL" id="CP030850">
    <property type="protein sequence ID" value="AXE20562.1"/>
    <property type="molecule type" value="Genomic_DNA"/>
</dbReference>
<dbReference type="InterPro" id="IPR011623">
    <property type="entry name" value="7TMR_DISM_rcpt_extracell_dom1"/>
</dbReference>
<dbReference type="Pfam" id="PF00072">
    <property type="entry name" value="Response_reg"/>
    <property type="match status" value="1"/>
</dbReference>
<evidence type="ECO:0000259" key="14">
    <source>
        <dbReference type="PROSITE" id="PS01124"/>
    </source>
</evidence>
<dbReference type="Pfam" id="PF12833">
    <property type="entry name" value="HTH_18"/>
    <property type="match status" value="1"/>
</dbReference>
<keyword evidence="3 11" id="KW-0597">Phosphoprotein</keyword>
<protein>
    <recommendedName>
        <fullName evidence="2">histidine kinase</fullName>
        <ecNumber evidence="2">2.7.13.3</ecNumber>
    </recommendedName>
</protein>
<feature type="domain" description="HTH araC/xylS-type" evidence="14">
    <location>
        <begin position="839"/>
        <end position="938"/>
    </location>
</feature>
<dbReference type="InterPro" id="IPR003661">
    <property type="entry name" value="HisK_dim/P_dom"/>
</dbReference>
<dbReference type="SUPFAM" id="SSF47384">
    <property type="entry name" value="Homodimeric domain of signal transducing histidine kinase"/>
    <property type="match status" value="1"/>
</dbReference>
<evidence type="ECO:0000256" key="10">
    <source>
        <dbReference type="ARBA" id="ARBA00023163"/>
    </source>
</evidence>
<name>A0A344TPJ1_9BACT</name>
<evidence type="ECO:0000256" key="4">
    <source>
        <dbReference type="ARBA" id="ARBA00022679"/>
    </source>
</evidence>
<feature type="transmembrane region" description="Helical" evidence="12">
    <location>
        <begin position="332"/>
        <end position="354"/>
    </location>
</feature>
<keyword evidence="4" id="KW-0808">Transferase</keyword>
<evidence type="ECO:0000313" key="17">
    <source>
        <dbReference type="EMBL" id="AXE20562.1"/>
    </source>
</evidence>
<keyword evidence="6" id="KW-0418">Kinase</keyword>
<gene>
    <name evidence="17" type="ORF">DR864_23905</name>
</gene>
<dbReference type="GO" id="GO:0003700">
    <property type="term" value="F:DNA-binding transcription factor activity"/>
    <property type="evidence" value="ECO:0007669"/>
    <property type="project" value="InterPro"/>
</dbReference>
<dbReference type="SMART" id="SM00342">
    <property type="entry name" value="HTH_ARAC"/>
    <property type="match status" value="1"/>
</dbReference>
<dbReference type="PROSITE" id="PS01124">
    <property type="entry name" value="HTH_ARAC_FAMILY_2"/>
    <property type="match status" value="1"/>
</dbReference>
<dbReference type="CDD" id="cd17574">
    <property type="entry name" value="REC_OmpR"/>
    <property type="match status" value="1"/>
</dbReference>
<dbReference type="Proteomes" id="UP000251993">
    <property type="component" value="Chromosome"/>
</dbReference>
<dbReference type="SUPFAM" id="SSF55874">
    <property type="entry name" value="ATPase domain of HSP90 chaperone/DNA topoisomerase II/histidine kinase"/>
    <property type="match status" value="1"/>
</dbReference>
<keyword evidence="12" id="KW-0472">Membrane</keyword>
<dbReference type="OrthoDB" id="9797097at2"/>
<dbReference type="GO" id="GO:0000155">
    <property type="term" value="F:phosphorelay sensor kinase activity"/>
    <property type="evidence" value="ECO:0007669"/>
    <property type="project" value="InterPro"/>
</dbReference>
<dbReference type="InterPro" id="IPR001789">
    <property type="entry name" value="Sig_transdc_resp-reg_receiver"/>
</dbReference>
<feature type="transmembrane region" description="Helical" evidence="12">
    <location>
        <begin position="213"/>
        <end position="236"/>
    </location>
</feature>
<dbReference type="Gene3D" id="3.30.565.10">
    <property type="entry name" value="Histidine kinase-like ATPase, C-terminal domain"/>
    <property type="match status" value="1"/>
</dbReference>
<dbReference type="CDD" id="cd16922">
    <property type="entry name" value="HATPase_EvgS-ArcB-TorS-like"/>
    <property type="match status" value="1"/>
</dbReference>
<feature type="signal peptide" evidence="13">
    <location>
        <begin position="1"/>
        <end position="20"/>
    </location>
</feature>
<keyword evidence="10" id="KW-0804">Transcription</keyword>
<dbReference type="Pfam" id="PF07695">
    <property type="entry name" value="7TMR-DISM_7TM"/>
    <property type="match status" value="1"/>
</dbReference>
<dbReference type="InterPro" id="IPR009057">
    <property type="entry name" value="Homeodomain-like_sf"/>
</dbReference>
<dbReference type="EC" id="2.7.13.3" evidence="2"/>
<sequence length="941" mass="107676">MSAKFYLFLFPFYFCISARAQRPIVITDSLAAVNVCESSAVFQDKLGTLSFEQIQKQQFQLNQGNTFRFSFSSNVFWFRFRVDNQSKFNQNNWYFLWSDGLSDNVDIYIPQQDGTFRCLKGGLLASAKEKVYTGLFPIYKAGVLPQQKIQTYYVRLKSSESINAQLTLMTHQSYIDTMPGILAMVWLVIGIQLLRVLYNIILARYIRNTSFRWYTFHTVIVTISVMGSFGVVGNLFDENPQVAGFLNATFYELMPATYTLFIYSLLNVKKNFPRLRWVFFLIIAGSALQIGAYAFVPKMYLLIFNNYLFLFTEAFLIGMCSYAFVKGISINGYLLIPCFLTLVPFIFLNLRALGYINYDWIYPMIYLTNFLEILALSLVLGKIIQATEQERLSTQKALYEEKMEAEKLHELDAVKTRFFTNISHEFRTPLTLLVGPVADLRKKYPTEKIIPAMERNINRLQTLINQLLDLSKLEAKQLKVETVESDMAVFMQQLLASYESLAQNREIFFHYSQNYASFRASFDADKVEKILTNLLSNAFKFTPVNGRIVVSIDYTINSVSLQVRDYGIGMEAERLPRIFDRFYQVQTDNQRNYEGTGIGLALVKELVEVLNGQISVESEPGKGTTFVVILPLEAASVDLRQPKENVIVPHSGAGMFLSATDRHEAILANGDGDSSAFMDGLVNHSGRPILLIVEDNPDLRAYVRSIFEQRYQIVEAVDGEDGLTKAFEHIPDAVVCDLMMPRLDGLAFCQLLKTDIRTNHIPVVMLTAKATLDDRLEGLKLGADDYLSKPFNRDELEIRLQNLLTQRQTLRLKYLQQMLEINPIPAEEAVLSIDEQFLEKARAVVEEHLGDSRFDVEQFCKEMSMSRTHLHRKLKALTESSTTEFIRKIRLQRAGQLLRQRVGTVSDIAYRVGFESLPYFSKSFQEQFGVSPSDYIRSSEV</sequence>
<organism evidence="17 18">
    <name type="scientific">Runella rosea</name>
    <dbReference type="NCBI Taxonomy" id="2259595"/>
    <lineage>
        <taxon>Bacteria</taxon>
        <taxon>Pseudomonadati</taxon>
        <taxon>Bacteroidota</taxon>
        <taxon>Cytophagia</taxon>
        <taxon>Cytophagales</taxon>
        <taxon>Spirosomataceae</taxon>
        <taxon>Runella</taxon>
    </lineage>
</organism>
<keyword evidence="12" id="KW-0812">Transmembrane</keyword>
<dbReference type="KEGG" id="run:DR864_23905"/>
<dbReference type="InterPro" id="IPR036097">
    <property type="entry name" value="HisK_dim/P_sf"/>
</dbReference>
<dbReference type="RefSeq" id="WP_114069325.1">
    <property type="nucleotide sequence ID" value="NZ_CP030850.1"/>
</dbReference>
<keyword evidence="12" id="KW-1133">Transmembrane helix</keyword>
<keyword evidence="5" id="KW-0547">Nucleotide-binding</keyword>
<evidence type="ECO:0000256" key="12">
    <source>
        <dbReference type="SAM" id="Phobius"/>
    </source>
</evidence>
<evidence type="ECO:0000256" key="7">
    <source>
        <dbReference type="ARBA" id="ARBA00022840"/>
    </source>
</evidence>
<feature type="transmembrane region" description="Helical" evidence="12">
    <location>
        <begin position="302"/>
        <end position="325"/>
    </location>
</feature>
<dbReference type="SMART" id="SM00448">
    <property type="entry name" value="REC"/>
    <property type="match status" value="1"/>
</dbReference>
<keyword evidence="8" id="KW-0902">Two-component regulatory system</keyword>
<dbReference type="Pfam" id="PF00512">
    <property type="entry name" value="HisKA"/>
    <property type="match status" value="1"/>
</dbReference>
<dbReference type="InterPro" id="IPR018060">
    <property type="entry name" value="HTH_AraC"/>
</dbReference>
<comment type="catalytic activity">
    <reaction evidence="1">
        <text>ATP + protein L-histidine = ADP + protein N-phospho-L-histidine.</text>
        <dbReference type="EC" id="2.7.13.3"/>
    </reaction>
</comment>
<evidence type="ECO:0000256" key="9">
    <source>
        <dbReference type="ARBA" id="ARBA00023015"/>
    </source>
</evidence>
<dbReference type="GO" id="GO:0005524">
    <property type="term" value="F:ATP binding"/>
    <property type="evidence" value="ECO:0007669"/>
    <property type="project" value="UniProtKB-KW"/>
</dbReference>
<feature type="chain" id="PRO_5016740264" description="histidine kinase" evidence="13">
    <location>
        <begin position="21"/>
        <end position="941"/>
    </location>
</feature>
<proteinExistence type="predicted"/>
<dbReference type="InterPro" id="IPR011622">
    <property type="entry name" value="7TMR_DISM_rcpt_extracell_dom2"/>
</dbReference>
<keyword evidence="7" id="KW-0067">ATP-binding</keyword>
<dbReference type="Gene3D" id="3.40.50.2300">
    <property type="match status" value="1"/>
</dbReference>
<dbReference type="InterPro" id="IPR005467">
    <property type="entry name" value="His_kinase_dom"/>
</dbReference>
<dbReference type="PANTHER" id="PTHR43547:SF2">
    <property type="entry name" value="HYBRID SIGNAL TRANSDUCTION HISTIDINE KINASE C"/>
    <property type="match status" value="1"/>
</dbReference>
<evidence type="ECO:0000256" key="1">
    <source>
        <dbReference type="ARBA" id="ARBA00000085"/>
    </source>
</evidence>
<evidence type="ECO:0000256" key="11">
    <source>
        <dbReference type="PROSITE-ProRule" id="PRU00169"/>
    </source>
</evidence>
<dbReference type="Gene3D" id="2.60.40.2380">
    <property type="match status" value="1"/>
</dbReference>
<evidence type="ECO:0000313" key="18">
    <source>
        <dbReference type="Proteomes" id="UP000251993"/>
    </source>
</evidence>
<dbReference type="PROSITE" id="PS50109">
    <property type="entry name" value="HIS_KIN"/>
    <property type="match status" value="1"/>
</dbReference>
<dbReference type="SUPFAM" id="SSF46689">
    <property type="entry name" value="Homeodomain-like"/>
    <property type="match status" value="1"/>
</dbReference>
<keyword evidence="13" id="KW-0732">Signal</keyword>
<evidence type="ECO:0000256" key="5">
    <source>
        <dbReference type="ARBA" id="ARBA00022741"/>
    </source>
</evidence>
<evidence type="ECO:0000256" key="3">
    <source>
        <dbReference type="ARBA" id="ARBA00022553"/>
    </source>
</evidence>
<dbReference type="Pfam" id="PF02518">
    <property type="entry name" value="HATPase_c"/>
    <property type="match status" value="1"/>
</dbReference>
<feature type="domain" description="Histidine kinase" evidence="15">
    <location>
        <begin position="421"/>
        <end position="634"/>
    </location>
</feature>
<dbReference type="CDD" id="cd00082">
    <property type="entry name" value="HisKA"/>
    <property type="match status" value="1"/>
</dbReference>
<dbReference type="FunFam" id="3.30.565.10:FF:000037">
    <property type="entry name" value="Hybrid sensor histidine kinase/response regulator"/>
    <property type="match status" value="1"/>
</dbReference>
<evidence type="ECO:0000256" key="2">
    <source>
        <dbReference type="ARBA" id="ARBA00012438"/>
    </source>
</evidence>
<feature type="domain" description="Response regulatory" evidence="16">
    <location>
        <begin position="689"/>
        <end position="804"/>
    </location>
</feature>
<evidence type="ECO:0000256" key="6">
    <source>
        <dbReference type="ARBA" id="ARBA00022777"/>
    </source>
</evidence>
<dbReference type="InterPro" id="IPR036890">
    <property type="entry name" value="HATPase_C_sf"/>
</dbReference>
<accession>A0A344TPJ1</accession>
<reference evidence="17 18" key="1">
    <citation type="submission" date="2018-07" db="EMBL/GenBank/DDBJ databases">
        <title>Genome sequencing of Runella.</title>
        <authorList>
            <person name="Baek M.-G."/>
            <person name="Yi H."/>
        </authorList>
    </citation>
    <scope>NUCLEOTIDE SEQUENCE [LARGE SCALE GENOMIC DNA]</scope>
    <source>
        <strain evidence="17 18">HYN0085</strain>
    </source>
</reference>
<dbReference type="Gene3D" id="1.10.10.60">
    <property type="entry name" value="Homeodomain-like"/>
    <property type="match status" value="1"/>
</dbReference>
<feature type="modified residue" description="4-aspartylphosphate" evidence="11">
    <location>
        <position position="737"/>
    </location>
</feature>
<dbReference type="PRINTS" id="PR00344">
    <property type="entry name" value="BCTRLSENSOR"/>
</dbReference>
<feature type="transmembrane region" description="Helical" evidence="12">
    <location>
        <begin position="181"/>
        <end position="201"/>
    </location>
</feature>
<feature type="transmembrane region" description="Helical" evidence="12">
    <location>
        <begin position="278"/>
        <end position="296"/>
    </location>
</feature>
<dbReference type="InterPro" id="IPR003594">
    <property type="entry name" value="HATPase_dom"/>
</dbReference>
<keyword evidence="9" id="KW-0805">Transcription regulation</keyword>
<keyword evidence="18" id="KW-1185">Reference proteome</keyword>
<dbReference type="SUPFAM" id="SSF52172">
    <property type="entry name" value="CheY-like"/>
    <property type="match status" value="1"/>
</dbReference>
<dbReference type="SMART" id="SM00388">
    <property type="entry name" value="HisKA"/>
    <property type="match status" value="1"/>
</dbReference>
<dbReference type="PROSITE" id="PS50110">
    <property type="entry name" value="RESPONSE_REGULATORY"/>
    <property type="match status" value="1"/>
</dbReference>
<evidence type="ECO:0000256" key="8">
    <source>
        <dbReference type="ARBA" id="ARBA00023012"/>
    </source>
</evidence>
<evidence type="ECO:0000259" key="15">
    <source>
        <dbReference type="PROSITE" id="PS50109"/>
    </source>
</evidence>
<dbReference type="AlphaFoldDB" id="A0A344TPJ1"/>
<evidence type="ECO:0000259" key="16">
    <source>
        <dbReference type="PROSITE" id="PS50110"/>
    </source>
</evidence>
<dbReference type="PANTHER" id="PTHR43547">
    <property type="entry name" value="TWO-COMPONENT HISTIDINE KINASE"/>
    <property type="match status" value="1"/>
</dbReference>
<feature type="transmembrane region" description="Helical" evidence="12">
    <location>
        <begin position="248"/>
        <end position="266"/>
    </location>
</feature>
<evidence type="ECO:0000256" key="13">
    <source>
        <dbReference type="SAM" id="SignalP"/>
    </source>
</evidence>
<dbReference type="Gene3D" id="1.10.287.130">
    <property type="match status" value="1"/>
</dbReference>
<dbReference type="Pfam" id="PF07696">
    <property type="entry name" value="7TMR-DISMED2"/>
    <property type="match status" value="1"/>
</dbReference>
<dbReference type="SMART" id="SM00387">
    <property type="entry name" value="HATPase_c"/>
    <property type="match status" value="1"/>
</dbReference>
<dbReference type="GO" id="GO:0043565">
    <property type="term" value="F:sequence-specific DNA binding"/>
    <property type="evidence" value="ECO:0007669"/>
    <property type="project" value="InterPro"/>
</dbReference>
<dbReference type="InterPro" id="IPR004358">
    <property type="entry name" value="Sig_transdc_His_kin-like_C"/>
</dbReference>